<protein>
    <submittedName>
        <fullName evidence="1">Uncharacterized protein</fullName>
    </submittedName>
</protein>
<organism evidence="1 2">
    <name type="scientific">Phytophthora rubi</name>
    <dbReference type="NCBI Taxonomy" id="129364"/>
    <lineage>
        <taxon>Eukaryota</taxon>
        <taxon>Sar</taxon>
        <taxon>Stramenopiles</taxon>
        <taxon>Oomycota</taxon>
        <taxon>Peronosporomycetes</taxon>
        <taxon>Peronosporales</taxon>
        <taxon>Peronosporaceae</taxon>
        <taxon>Phytophthora</taxon>
    </lineage>
</organism>
<gene>
    <name evidence="1" type="ORF">PR002_g3316</name>
</gene>
<name>A0A6A3NIY6_9STRA</name>
<reference evidence="1 2" key="1">
    <citation type="submission" date="2018-09" db="EMBL/GenBank/DDBJ databases">
        <title>Genomic investigation of the strawberry pathogen Phytophthora fragariae indicates pathogenicity is determined by transcriptional variation in three key races.</title>
        <authorList>
            <person name="Adams T.M."/>
            <person name="Armitage A.D."/>
            <person name="Sobczyk M.K."/>
            <person name="Bates H.J."/>
            <person name="Dunwell J.M."/>
            <person name="Nellist C.F."/>
            <person name="Harrison R.J."/>
        </authorList>
    </citation>
    <scope>NUCLEOTIDE SEQUENCE [LARGE SCALE GENOMIC DNA]</scope>
    <source>
        <strain evidence="1 2">SCRP324</strain>
    </source>
</reference>
<evidence type="ECO:0000313" key="1">
    <source>
        <dbReference type="EMBL" id="KAE9043490.1"/>
    </source>
</evidence>
<dbReference type="Proteomes" id="UP000435112">
    <property type="component" value="Unassembled WGS sequence"/>
</dbReference>
<proteinExistence type="predicted"/>
<dbReference type="EMBL" id="QXFU01000121">
    <property type="protein sequence ID" value="KAE9043490.1"/>
    <property type="molecule type" value="Genomic_DNA"/>
</dbReference>
<evidence type="ECO:0000313" key="2">
    <source>
        <dbReference type="Proteomes" id="UP000435112"/>
    </source>
</evidence>
<dbReference type="OrthoDB" id="105386at2759"/>
<accession>A0A6A3NIY6</accession>
<comment type="caution">
    <text evidence="1">The sequence shown here is derived from an EMBL/GenBank/DDBJ whole genome shotgun (WGS) entry which is preliminary data.</text>
</comment>
<sequence>MPRRTDDEEANGDDHHHSADHITLHKVALQRVHQCDGHVQPIEASVAKKYTNASMKLSSQLPNFNKRHRYQNDDHHNHPLVGSFADFPPAEMVDRRHDDEKIEMLTTTNTHLSTGEPMYTAGTVEDLVSIFSAGETVAFDEIYPEFVHASGRVTEPDFESAGDVDDFIAALPVKEMREVYRDVCLGGSEECVHNFLWMMRWLRTCMELSEIERPNIQSRLRYYRCLLGRQRVKLDEHIERHIAMKADSNVTDEALERHCKEGLNWQTRRKVMFRLAAAMDVVDILVDQLKNEPHWKKCECAKCAYYSSPQWLQDRPDDLAPKALKPKWIRTRR</sequence>
<dbReference type="AlphaFoldDB" id="A0A6A3NIY6"/>